<dbReference type="SUPFAM" id="SSF53335">
    <property type="entry name" value="S-adenosyl-L-methionine-dependent methyltransferases"/>
    <property type="match status" value="1"/>
</dbReference>
<dbReference type="Pfam" id="PF13489">
    <property type="entry name" value="Methyltransf_23"/>
    <property type="match status" value="1"/>
</dbReference>
<evidence type="ECO:0000313" key="5">
    <source>
        <dbReference type="Proteomes" id="UP000252706"/>
    </source>
</evidence>
<dbReference type="OrthoDB" id="9807911at2"/>
<dbReference type="PANTHER" id="PTHR43464">
    <property type="entry name" value="METHYLTRANSFERASE"/>
    <property type="match status" value="1"/>
</dbReference>
<evidence type="ECO:0000313" key="4">
    <source>
        <dbReference type="EMBL" id="RBW61985.1"/>
    </source>
</evidence>
<keyword evidence="2 4" id="KW-0808">Transferase</keyword>
<dbReference type="PANTHER" id="PTHR43464:SF19">
    <property type="entry name" value="UBIQUINONE BIOSYNTHESIS O-METHYLTRANSFERASE, MITOCHONDRIAL"/>
    <property type="match status" value="1"/>
</dbReference>
<organism evidence="4 5">
    <name type="scientific">Phaeobacter gallaeciensis</name>
    <dbReference type="NCBI Taxonomy" id="60890"/>
    <lineage>
        <taxon>Bacteria</taxon>
        <taxon>Pseudomonadati</taxon>
        <taxon>Pseudomonadota</taxon>
        <taxon>Alphaproteobacteria</taxon>
        <taxon>Rhodobacterales</taxon>
        <taxon>Roseobacteraceae</taxon>
        <taxon>Phaeobacter</taxon>
    </lineage>
</organism>
<dbReference type="CDD" id="cd02440">
    <property type="entry name" value="AdoMet_MTases"/>
    <property type="match status" value="1"/>
</dbReference>
<protein>
    <submittedName>
        <fullName evidence="4">Methyltransferase type 11</fullName>
    </submittedName>
</protein>
<dbReference type="GO" id="GO:0032259">
    <property type="term" value="P:methylation"/>
    <property type="evidence" value="ECO:0007669"/>
    <property type="project" value="UniProtKB-KW"/>
</dbReference>
<evidence type="ECO:0000256" key="3">
    <source>
        <dbReference type="ARBA" id="ARBA00022691"/>
    </source>
</evidence>
<comment type="caution">
    <text evidence="4">The sequence shown here is derived from an EMBL/GenBank/DDBJ whole genome shotgun (WGS) entry which is preliminary data.</text>
</comment>
<dbReference type="RefSeq" id="WP_113821688.1">
    <property type="nucleotide sequence ID" value="NZ_QOCE01000004.1"/>
</dbReference>
<dbReference type="EMBL" id="QOCE01000004">
    <property type="protein sequence ID" value="RBW61985.1"/>
    <property type="molecule type" value="Genomic_DNA"/>
</dbReference>
<keyword evidence="3" id="KW-0949">S-adenosyl-L-methionine</keyword>
<reference evidence="4 5" key="1">
    <citation type="submission" date="2018-07" db="EMBL/GenBank/DDBJ databases">
        <title>Modular assembly of carbohydrate-degrading microbial communities in the ocean.</title>
        <authorList>
            <person name="Enke T.N."/>
            <person name="Datta M.S."/>
            <person name="Schwartzman J.A."/>
            <person name="Cermak N."/>
            <person name="Schmitz D.A."/>
            <person name="Barrere J."/>
            <person name="Cordero O.X."/>
        </authorList>
    </citation>
    <scope>NUCLEOTIDE SEQUENCE [LARGE SCALE GENOMIC DNA]</scope>
    <source>
        <strain evidence="4 5">C3M10</strain>
    </source>
</reference>
<name>A0A366X9K6_9RHOB</name>
<dbReference type="GO" id="GO:0010420">
    <property type="term" value="F:polyprenyldihydroxybenzoate methyltransferase activity"/>
    <property type="evidence" value="ECO:0007669"/>
    <property type="project" value="TreeGrafter"/>
</dbReference>
<proteinExistence type="predicted"/>
<dbReference type="Proteomes" id="UP000252706">
    <property type="component" value="Unassembled WGS sequence"/>
</dbReference>
<evidence type="ECO:0000256" key="2">
    <source>
        <dbReference type="ARBA" id="ARBA00022679"/>
    </source>
</evidence>
<sequence length="204" mass="22229">MSDKFLNRAYGLESVEETLAHYDKWAESYETELAENGYATPTRLAAALWDHLKDPAIEILDYGCGTGLCGVELRRVGFHIVDGVDPSPEMLSKARQHNVYRDLSALDISSPTPVESGRYAVIVACGVIGVGAAPPETFDLVMNALPKGGILAFSFNDHAIADRAFEGRLNGWLDPGAARLLVKKYGPHLPNINLNSNIYIVEKA</sequence>
<accession>A0A366X9K6</accession>
<dbReference type="Gene3D" id="3.40.50.150">
    <property type="entry name" value="Vaccinia Virus protein VP39"/>
    <property type="match status" value="1"/>
</dbReference>
<evidence type="ECO:0000256" key="1">
    <source>
        <dbReference type="ARBA" id="ARBA00022603"/>
    </source>
</evidence>
<dbReference type="InterPro" id="IPR029063">
    <property type="entry name" value="SAM-dependent_MTases_sf"/>
</dbReference>
<gene>
    <name evidence="4" type="ORF">DS909_01575</name>
</gene>
<dbReference type="AlphaFoldDB" id="A0A366X9K6"/>
<keyword evidence="1 4" id="KW-0489">Methyltransferase</keyword>